<keyword evidence="1" id="KW-0472">Membrane</keyword>
<dbReference type="AlphaFoldDB" id="A0A920CZD0"/>
<sequence>MQRRVTAMFLWINYFLLGLSFIFYIILLRAPHAFLAGAAVGLIVYGGCYGLIRIGCIRFVRGLLLAVFFSIIAFVLYAAWYVLQKLLL</sequence>
<dbReference type="Proteomes" id="UP000683139">
    <property type="component" value="Unassembled WGS sequence"/>
</dbReference>
<feature type="transmembrane region" description="Helical" evidence="1">
    <location>
        <begin position="33"/>
        <end position="52"/>
    </location>
</feature>
<reference evidence="2" key="1">
    <citation type="submission" date="2021-03" db="EMBL/GenBank/DDBJ databases">
        <title>Antimicrobial resistance genes in bacteria isolated from Japanese honey, and their potential for conferring macrolide and lincosamide resistance in the American foulbrood pathogen Paenibacillus larvae.</title>
        <authorList>
            <person name="Okamoto M."/>
            <person name="Kumagai M."/>
            <person name="Kanamori H."/>
            <person name="Takamatsu D."/>
        </authorList>
    </citation>
    <scope>NUCLEOTIDE SEQUENCE</scope>
    <source>
        <strain evidence="2">J40TS1</strain>
    </source>
</reference>
<accession>A0A920CZD0</accession>
<feature type="transmembrane region" description="Helical" evidence="1">
    <location>
        <begin position="64"/>
        <end position="83"/>
    </location>
</feature>
<keyword evidence="3" id="KW-1185">Reference proteome</keyword>
<comment type="caution">
    <text evidence="2">The sequence shown here is derived from an EMBL/GenBank/DDBJ whole genome shotgun (WGS) entry which is preliminary data.</text>
</comment>
<feature type="transmembrane region" description="Helical" evidence="1">
    <location>
        <begin position="7"/>
        <end position="27"/>
    </location>
</feature>
<keyword evidence="1" id="KW-1133">Transmembrane helix</keyword>
<evidence type="ECO:0000313" key="2">
    <source>
        <dbReference type="EMBL" id="GIP18335.1"/>
    </source>
</evidence>
<gene>
    <name evidence="2" type="ORF">J40TS1_39770</name>
</gene>
<protein>
    <submittedName>
        <fullName evidence="2">Uncharacterized protein</fullName>
    </submittedName>
</protein>
<organism evidence="2 3">
    <name type="scientific">Paenibacillus montaniterrae</name>
    <dbReference type="NCBI Taxonomy" id="429341"/>
    <lineage>
        <taxon>Bacteria</taxon>
        <taxon>Bacillati</taxon>
        <taxon>Bacillota</taxon>
        <taxon>Bacilli</taxon>
        <taxon>Bacillales</taxon>
        <taxon>Paenibacillaceae</taxon>
        <taxon>Paenibacillus</taxon>
    </lineage>
</organism>
<dbReference type="EMBL" id="BOSE01000008">
    <property type="protein sequence ID" value="GIP18335.1"/>
    <property type="molecule type" value="Genomic_DNA"/>
</dbReference>
<name>A0A920CZD0_9BACL</name>
<keyword evidence="1" id="KW-0812">Transmembrane</keyword>
<evidence type="ECO:0000256" key="1">
    <source>
        <dbReference type="SAM" id="Phobius"/>
    </source>
</evidence>
<proteinExistence type="predicted"/>
<evidence type="ECO:0000313" key="3">
    <source>
        <dbReference type="Proteomes" id="UP000683139"/>
    </source>
</evidence>